<dbReference type="PROSITE" id="PS00409">
    <property type="entry name" value="PROKAR_NTER_METHYL"/>
    <property type="match status" value="1"/>
</dbReference>
<evidence type="ECO:0000313" key="3">
    <source>
        <dbReference type="EMBL" id="QDS87720.1"/>
    </source>
</evidence>
<dbReference type="InterPro" id="IPR011453">
    <property type="entry name" value="DUF1559"/>
</dbReference>
<dbReference type="EMBL" id="CP036261">
    <property type="protein sequence ID" value="QDS87720.1"/>
    <property type="molecule type" value="Genomic_DNA"/>
</dbReference>
<dbReference type="PANTHER" id="PTHR30093">
    <property type="entry name" value="GENERAL SECRETION PATHWAY PROTEIN G"/>
    <property type="match status" value="1"/>
</dbReference>
<sequence length="319" mass="35195">MPRVREPQITSPCTKLCRLDRQGICSGCGRTKNEIGGWTAVSSTEQLEIVRLAKLRLPKLQAAGFTLIELLVVIAIIGILVALLLPAVQAAREAARKMSCKNNLHQQGIALHNYHDVHQTLPTGCIEWRSWGAPATQRQFAWSAMLLPFLEQQNVHAQIDWSLPYDAAENLPAASTRLSVYECPSAIEQPVTRGRTDYGGIYGERIVDTDPEDGIFLYERSVRFRDIRDGLTQTLAVAEDVGGPDSEWINGRNVFVQAYGINDPDAWIGDNEIRSLHSGGATVLFADGRTILMAETIDKQLLGKLITRGKGEVVDSSVY</sequence>
<dbReference type="NCBIfam" id="TIGR02532">
    <property type="entry name" value="IV_pilin_GFxxxE"/>
    <property type="match status" value="1"/>
</dbReference>
<dbReference type="InterPro" id="IPR045584">
    <property type="entry name" value="Pilin-like"/>
</dbReference>
<dbReference type="Pfam" id="PF07963">
    <property type="entry name" value="N_methyl"/>
    <property type="match status" value="1"/>
</dbReference>
<protein>
    <recommendedName>
        <fullName evidence="2">DUF1559 domain-containing protein</fullName>
    </recommendedName>
</protein>
<gene>
    <name evidence="3" type="ORF">EC9_18990</name>
</gene>
<reference evidence="3 4" key="1">
    <citation type="submission" date="2019-02" db="EMBL/GenBank/DDBJ databases">
        <title>Deep-cultivation of Planctomycetes and their phenomic and genomic characterization uncovers novel biology.</title>
        <authorList>
            <person name="Wiegand S."/>
            <person name="Jogler M."/>
            <person name="Boedeker C."/>
            <person name="Pinto D."/>
            <person name="Vollmers J."/>
            <person name="Rivas-Marin E."/>
            <person name="Kohn T."/>
            <person name="Peeters S.H."/>
            <person name="Heuer A."/>
            <person name="Rast P."/>
            <person name="Oberbeckmann S."/>
            <person name="Bunk B."/>
            <person name="Jeske O."/>
            <person name="Meyerdierks A."/>
            <person name="Storesund J.E."/>
            <person name="Kallscheuer N."/>
            <person name="Luecker S."/>
            <person name="Lage O.M."/>
            <person name="Pohl T."/>
            <person name="Merkel B.J."/>
            <person name="Hornburger P."/>
            <person name="Mueller R.-W."/>
            <person name="Bruemmer F."/>
            <person name="Labrenz M."/>
            <person name="Spormann A.M."/>
            <person name="Op den Camp H."/>
            <person name="Overmann J."/>
            <person name="Amann R."/>
            <person name="Jetten M.S.M."/>
            <person name="Mascher T."/>
            <person name="Medema M.H."/>
            <person name="Devos D.P."/>
            <person name="Kaster A.-K."/>
            <person name="Ovreas L."/>
            <person name="Rohde M."/>
            <person name="Galperin M.Y."/>
            <person name="Jogler C."/>
        </authorList>
    </citation>
    <scope>NUCLEOTIDE SEQUENCE [LARGE SCALE GENOMIC DNA]</scope>
    <source>
        <strain evidence="3 4">EC9</strain>
    </source>
</reference>
<accession>A0A517LYL8</accession>
<dbReference type="RefSeq" id="WP_145344271.1">
    <property type="nucleotide sequence ID" value="NZ_CP036261.1"/>
</dbReference>
<dbReference type="KEGG" id="ruv:EC9_18990"/>
<dbReference type="InterPro" id="IPR010710">
    <property type="entry name" value="DUF1289"/>
</dbReference>
<organism evidence="3 4">
    <name type="scientific">Rosistilla ulvae</name>
    <dbReference type="NCBI Taxonomy" id="1930277"/>
    <lineage>
        <taxon>Bacteria</taxon>
        <taxon>Pseudomonadati</taxon>
        <taxon>Planctomycetota</taxon>
        <taxon>Planctomycetia</taxon>
        <taxon>Pirellulales</taxon>
        <taxon>Pirellulaceae</taxon>
        <taxon>Rosistilla</taxon>
    </lineage>
</organism>
<evidence type="ECO:0000313" key="4">
    <source>
        <dbReference type="Proteomes" id="UP000319557"/>
    </source>
</evidence>
<keyword evidence="1" id="KW-0472">Membrane</keyword>
<dbReference type="Gene3D" id="3.30.700.10">
    <property type="entry name" value="Glycoprotein, Type 4 Pilin"/>
    <property type="match status" value="1"/>
</dbReference>
<evidence type="ECO:0000259" key="2">
    <source>
        <dbReference type="Pfam" id="PF07596"/>
    </source>
</evidence>
<name>A0A517LYL8_9BACT</name>
<dbReference type="AlphaFoldDB" id="A0A517LYL8"/>
<dbReference type="PANTHER" id="PTHR30093:SF2">
    <property type="entry name" value="TYPE II SECRETION SYSTEM PROTEIN H"/>
    <property type="match status" value="1"/>
</dbReference>
<feature type="domain" description="DUF1559" evidence="2">
    <location>
        <begin position="89"/>
        <end position="251"/>
    </location>
</feature>
<keyword evidence="1" id="KW-0812">Transmembrane</keyword>
<dbReference type="Pfam" id="PF07596">
    <property type="entry name" value="SBP_bac_10"/>
    <property type="match status" value="1"/>
</dbReference>
<proteinExistence type="predicted"/>
<dbReference type="InterPro" id="IPR012902">
    <property type="entry name" value="N_methyl_site"/>
</dbReference>
<keyword evidence="1" id="KW-1133">Transmembrane helix</keyword>
<dbReference type="Proteomes" id="UP000319557">
    <property type="component" value="Chromosome"/>
</dbReference>
<dbReference type="Pfam" id="PF06945">
    <property type="entry name" value="DUF1289"/>
    <property type="match status" value="1"/>
</dbReference>
<dbReference type="SUPFAM" id="SSF54523">
    <property type="entry name" value="Pili subunits"/>
    <property type="match status" value="1"/>
</dbReference>
<keyword evidence="4" id="KW-1185">Reference proteome</keyword>
<feature type="transmembrane region" description="Helical" evidence="1">
    <location>
        <begin position="62"/>
        <end position="88"/>
    </location>
</feature>
<evidence type="ECO:0000256" key="1">
    <source>
        <dbReference type="SAM" id="Phobius"/>
    </source>
</evidence>
<dbReference type="OrthoDB" id="242858at2"/>